<keyword evidence="2" id="KW-0812">Transmembrane</keyword>
<feature type="transmembrane region" description="Helical" evidence="2">
    <location>
        <begin position="12"/>
        <end position="34"/>
    </location>
</feature>
<keyword evidence="2" id="KW-1133">Transmembrane helix</keyword>
<evidence type="ECO:0000313" key="3">
    <source>
        <dbReference type="Proteomes" id="UP000887581"/>
    </source>
</evidence>
<accession>A0A915Q8A5</accession>
<evidence type="ECO:0000256" key="1">
    <source>
        <dbReference type="SAM" id="MobiDB-lite"/>
    </source>
</evidence>
<dbReference type="AlphaFoldDB" id="A0A915Q8A5"/>
<dbReference type="WBParaSite" id="sdigi.contig99.g4291.t1">
    <property type="protein sequence ID" value="sdigi.contig99.g4291.t1"/>
    <property type="gene ID" value="sdigi.contig99.g4291"/>
</dbReference>
<name>A0A915Q8A5_9BILA</name>
<organism evidence="3 4">
    <name type="scientific">Setaria digitata</name>
    <dbReference type="NCBI Taxonomy" id="48799"/>
    <lineage>
        <taxon>Eukaryota</taxon>
        <taxon>Metazoa</taxon>
        <taxon>Ecdysozoa</taxon>
        <taxon>Nematoda</taxon>
        <taxon>Chromadorea</taxon>
        <taxon>Rhabditida</taxon>
        <taxon>Spirurina</taxon>
        <taxon>Spiruromorpha</taxon>
        <taxon>Filarioidea</taxon>
        <taxon>Setariidae</taxon>
        <taxon>Setaria</taxon>
    </lineage>
</organism>
<evidence type="ECO:0000313" key="4">
    <source>
        <dbReference type="WBParaSite" id="sdigi.contig99.g4291.t1"/>
    </source>
</evidence>
<sequence>MAVNYERWQVVLTFLLLGLIPFAALTFFIAFYLGRTKGMQEIKMQKIQTDDKEEAVIGSAQSTQKSMSDMIMVEQHRDIQYESSDTFSADTEPVKNSMINKETTSTTASMCDIILKHPFQERGTEEDDDIHWKRKPTEFVNIILRKDEKNIGNSNIQMQSSYSTTRQVNPRTSFVKQGGKTRSGNQLSHQINSTSFGRSPTLTPETVLKDKGKIREILKGKAMRIALGVRIRPRLHGKIRVLMSSDGSRVLAGTV</sequence>
<proteinExistence type="predicted"/>
<protein>
    <submittedName>
        <fullName evidence="4">Transmembrane protein</fullName>
    </submittedName>
</protein>
<dbReference type="Proteomes" id="UP000887581">
    <property type="component" value="Unplaced"/>
</dbReference>
<feature type="region of interest" description="Disordered" evidence="1">
    <location>
        <begin position="176"/>
        <end position="202"/>
    </location>
</feature>
<evidence type="ECO:0000256" key="2">
    <source>
        <dbReference type="SAM" id="Phobius"/>
    </source>
</evidence>
<reference evidence="4" key="1">
    <citation type="submission" date="2022-11" db="UniProtKB">
        <authorList>
            <consortium name="WormBaseParasite"/>
        </authorList>
    </citation>
    <scope>IDENTIFICATION</scope>
</reference>
<keyword evidence="3" id="KW-1185">Reference proteome</keyword>
<keyword evidence="2" id="KW-0472">Membrane</keyword>